<protein>
    <submittedName>
        <fullName evidence="2">Uncharacterized protein</fullName>
    </submittedName>
</protein>
<feature type="compositionally biased region" description="Acidic residues" evidence="1">
    <location>
        <begin position="67"/>
        <end position="80"/>
    </location>
</feature>
<feature type="region of interest" description="Disordered" evidence="1">
    <location>
        <begin position="46"/>
        <end position="80"/>
    </location>
</feature>
<comment type="caution">
    <text evidence="2">The sequence shown here is derived from an EMBL/GenBank/DDBJ whole genome shotgun (WGS) entry which is preliminary data.</text>
</comment>
<gene>
    <name evidence="2" type="ORF">F6J89_33855</name>
</gene>
<evidence type="ECO:0000256" key="1">
    <source>
        <dbReference type="SAM" id="MobiDB-lite"/>
    </source>
</evidence>
<feature type="compositionally biased region" description="Basic and acidic residues" evidence="1">
    <location>
        <begin position="46"/>
        <end position="55"/>
    </location>
</feature>
<proteinExistence type="predicted"/>
<organism evidence="2">
    <name type="scientific">Symploca sp. SIO1C4</name>
    <dbReference type="NCBI Taxonomy" id="2607765"/>
    <lineage>
        <taxon>Bacteria</taxon>
        <taxon>Bacillati</taxon>
        <taxon>Cyanobacteriota</taxon>
        <taxon>Cyanophyceae</taxon>
        <taxon>Coleofasciculales</taxon>
        <taxon>Coleofasciculaceae</taxon>
        <taxon>Symploca</taxon>
    </lineage>
</organism>
<dbReference type="EMBL" id="JAAHFQ010001249">
    <property type="protein sequence ID" value="NER32445.1"/>
    <property type="molecule type" value="Genomic_DNA"/>
</dbReference>
<accession>A0A6B3NNF3</accession>
<feature type="non-terminal residue" evidence="2">
    <location>
        <position position="80"/>
    </location>
</feature>
<sequence>MSVRTELLLSLRKEVLGPRKSCDEVLPSQQDPRSEFITGVLIPKDASNDDAKEIEGEAETLGTGIEEYSDDDSEEEAPVT</sequence>
<evidence type="ECO:0000313" key="2">
    <source>
        <dbReference type="EMBL" id="NER32445.1"/>
    </source>
</evidence>
<reference evidence="2" key="1">
    <citation type="submission" date="2019-11" db="EMBL/GenBank/DDBJ databases">
        <title>Genomic insights into an expanded diversity of filamentous marine cyanobacteria reveals the extraordinary biosynthetic potential of Moorea and Okeania.</title>
        <authorList>
            <person name="Ferreira Leao T."/>
            <person name="Wang M."/>
            <person name="Moss N."/>
            <person name="Da Silva R."/>
            <person name="Sanders J."/>
            <person name="Nurk S."/>
            <person name="Gurevich A."/>
            <person name="Humphrey G."/>
            <person name="Reher R."/>
            <person name="Zhu Q."/>
            <person name="Belda-Ferre P."/>
            <person name="Glukhov E."/>
            <person name="Rex R."/>
            <person name="Dorrestein P.C."/>
            <person name="Knight R."/>
            <person name="Pevzner P."/>
            <person name="Gerwick W.H."/>
            <person name="Gerwick L."/>
        </authorList>
    </citation>
    <scope>NUCLEOTIDE SEQUENCE</scope>
    <source>
        <strain evidence="2">SIO1C4</strain>
    </source>
</reference>
<name>A0A6B3NNF3_9CYAN</name>
<dbReference type="AlphaFoldDB" id="A0A6B3NNF3"/>